<keyword evidence="3" id="KW-1185">Reference proteome</keyword>
<gene>
    <name evidence="2" type="ORF">DCHRY22_LOCUS902</name>
</gene>
<dbReference type="Proteomes" id="UP000789524">
    <property type="component" value="Unassembled WGS sequence"/>
</dbReference>
<evidence type="ECO:0000256" key="1">
    <source>
        <dbReference type="SAM" id="MobiDB-lite"/>
    </source>
</evidence>
<sequence>MINERSVDSASLCPVRHHSPAPAPAPAPSSLGLEKRQRRGESVPGRQPRTVDNGLARAGGRGARGTERGSHGELDRDRAIERCRCV</sequence>
<organism evidence="2 3">
    <name type="scientific">Danaus chrysippus</name>
    <name type="common">African queen</name>
    <dbReference type="NCBI Taxonomy" id="151541"/>
    <lineage>
        <taxon>Eukaryota</taxon>
        <taxon>Metazoa</taxon>
        <taxon>Ecdysozoa</taxon>
        <taxon>Arthropoda</taxon>
        <taxon>Hexapoda</taxon>
        <taxon>Insecta</taxon>
        <taxon>Pterygota</taxon>
        <taxon>Neoptera</taxon>
        <taxon>Endopterygota</taxon>
        <taxon>Lepidoptera</taxon>
        <taxon>Glossata</taxon>
        <taxon>Ditrysia</taxon>
        <taxon>Papilionoidea</taxon>
        <taxon>Nymphalidae</taxon>
        <taxon>Danainae</taxon>
        <taxon>Danaini</taxon>
        <taxon>Danaina</taxon>
        <taxon>Danaus</taxon>
        <taxon>Anosia</taxon>
    </lineage>
</organism>
<feature type="region of interest" description="Disordered" evidence="1">
    <location>
        <begin position="1"/>
        <end position="78"/>
    </location>
</feature>
<proteinExistence type="predicted"/>
<reference evidence="2" key="1">
    <citation type="submission" date="2021-09" db="EMBL/GenBank/DDBJ databases">
        <authorList>
            <person name="Martin H S."/>
        </authorList>
    </citation>
    <scope>NUCLEOTIDE SEQUENCE</scope>
</reference>
<dbReference type="EMBL" id="CAKASE010000043">
    <property type="protein sequence ID" value="CAG9558940.1"/>
    <property type="molecule type" value="Genomic_DNA"/>
</dbReference>
<comment type="caution">
    <text evidence="2">The sequence shown here is derived from an EMBL/GenBank/DDBJ whole genome shotgun (WGS) entry which is preliminary data.</text>
</comment>
<evidence type="ECO:0000313" key="3">
    <source>
        <dbReference type="Proteomes" id="UP000789524"/>
    </source>
</evidence>
<feature type="compositionally biased region" description="Basic and acidic residues" evidence="1">
    <location>
        <begin position="64"/>
        <end position="78"/>
    </location>
</feature>
<accession>A0A8J2MM07</accession>
<protein>
    <submittedName>
        <fullName evidence="2">(African queen) hypothetical protein</fullName>
    </submittedName>
</protein>
<dbReference type="AlphaFoldDB" id="A0A8J2MM07"/>
<evidence type="ECO:0000313" key="2">
    <source>
        <dbReference type="EMBL" id="CAG9558940.1"/>
    </source>
</evidence>
<name>A0A8J2MM07_9NEOP</name>